<protein>
    <submittedName>
        <fullName evidence="2">Uncharacterized protein</fullName>
    </submittedName>
</protein>
<dbReference type="Proteomes" id="UP000070121">
    <property type="component" value="Unassembled WGS sequence"/>
</dbReference>
<dbReference type="AlphaFoldDB" id="A0A135V1W5"/>
<feature type="compositionally biased region" description="Polar residues" evidence="1">
    <location>
        <begin position="119"/>
        <end position="132"/>
    </location>
</feature>
<name>A0A135V1W5_9PEZI</name>
<evidence type="ECO:0000313" key="3">
    <source>
        <dbReference type="Proteomes" id="UP000070121"/>
    </source>
</evidence>
<keyword evidence="3" id="KW-1185">Reference proteome</keyword>
<feature type="region of interest" description="Disordered" evidence="1">
    <location>
        <begin position="147"/>
        <end position="187"/>
    </location>
</feature>
<dbReference type="EMBL" id="JFFI01000629">
    <property type="protein sequence ID" value="KXH66630.1"/>
    <property type="molecule type" value="Genomic_DNA"/>
</dbReference>
<accession>A0A135V1W5</accession>
<comment type="caution">
    <text evidence="2">The sequence shown here is derived from an EMBL/GenBank/DDBJ whole genome shotgun (WGS) entry which is preliminary data.</text>
</comment>
<reference evidence="2 3" key="1">
    <citation type="submission" date="2014-02" db="EMBL/GenBank/DDBJ databases">
        <title>The genome sequence of Colletotrichum salicis CBS 607.94.</title>
        <authorList>
            <person name="Baroncelli R."/>
            <person name="Thon M.R."/>
        </authorList>
    </citation>
    <scope>NUCLEOTIDE SEQUENCE [LARGE SCALE GENOMIC DNA]</scope>
    <source>
        <strain evidence="2 3">CBS 607.94</strain>
    </source>
</reference>
<dbReference type="OrthoDB" id="10517349at2759"/>
<proteinExistence type="predicted"/>
<feature type="region of interest" description="Disordered" evidence="1">
    <location>
        <begin position="1"/>
        <end position="33"/>
    </location>
</feature>
<feature type="compositionally biased region" description="Basic and acidic residues" evidence="1">
    <location>
        <begin position="147"/>
        <end position="162"/>
    </location>
</feature>
<evidence type="ECO:0000256" key="1">
    <source>
        <dbReference type="SAM" id="MobiDB-lite"/>
    </source>
</evidence>
<sequence length="300" mass="34387">MMDGTTPTPPNEAFPQGQGNPNPAAQGLTPTPVSPATRQRLLAAGYTTPYQYACYSLAPSALSKELNVTFQGRRECSGRQMLFWKGTYPPGSRRHATQQLVANAQQGHNRPDRPKAPSAQPQVQLPGQSLLHQQPKDQMKFHIGIAEEERQERKRVKYDEKRQNKKFLHQKQQQQSQHQPEEQPEQRHEWLLEDYESSLAWFSKTLHQGTDAIRPEEINRFFDAMEESGYTQREQEIQAFNQSMMPSRLNSTVDAPEPWGSRPEMTFDGFFDEQMAEEGVEHGQYTSLLREHGHPMGSRD</sequence>
<evidence type="ECO:0000313" key="2">
    <source>
        <dbReference type="EMBL" id="KXH66630.1"/>
    </source>
</evidence>
<feature type="region of interest" description="Disordered" evidence="1">
    <location>
        <begin position="103"/>
        <end position="135"/>
    </location>
</feature>
<feature type="compositionally biased region" description="Polar residues" evidence="1">
    <location>
        <begin position="17"/>
        <end position="33"/>
    </location>
</feature>
<gene>
    <name evidence="2" type="ORF">CSAL01_05990</name>
</gene>
<organism evidence="2 3">
    <name type="scientific">Colletotrichum salicis</name>
    <dbReference type="NCBI Taxonomy" id="1209931"/>
    <lineage>
        <taxon>Eukaryota</taxon>
        <taxon>Fungi</taxon>
        <taxon>Dikarya</taxon>
        <taxon>Ascomycota</taxon>
        <taxon>Pezizomycotina</taxon>
        <taxon>Sordariomycetes</taxon>
        <taxon>Hypocreomycetidae</taxon>
        <taxon>Glomerellales</taxon>
        <taxon>Glomerellaceae</taxon>
        <taxon>Colletotrichum</taxon>
        <taxon>Colletotrichum acutatum species complex</taxon>
    </lineage>
</organism>